<accession>A0A914QS60</accession>
<dbReference type="WBParaSite" id="PDA_v2.g6756.t1">
    <property type="protein sequence ID" value="PDA_v2.g6756.t1"/>
    <property type="gene ID" value="PDA_v2.g6756"/>
</dbReference>
<organism evidence="1 2">
    <name type="scientific">Panagrolaimus davidi</name>
    <dbReference type="NCBI Taxonomy" id="227884"/>
    <lineage>
        <taxon>Eukaryota</taxon>
        <taxon>Metazoa</taxon>
        <taxon>Ecdysozoa</taxon>
        <taxon>Nematoda</taxon>
        <taxon>Chromadorea</taxon>
        <taxon>Rhabditida</taxon>
        <taxon>Tylenchina</taxon>
        <taxon>Panagrolaimomorpha</taxon>
        <taxon>Panagrolaimoidea</taxon>
        <taxon>Panagrolaimidae</taxon>
        <taxon>Panagrolaimus</taxon>
    </lineage>
</organism>
<reference evidence="2" key="1">
    <citation type="submission" date="2022-11" db="UniProtKB">
        <authorList>
            <consortium name="WormBaseParasite"/>
        </authorList>
    </citation>
    <scope>IDENTIFICATION</scope>
</reference>
<sequence length="202" mass="23471">MKVYAINIPNKEFSEYEIINGPGVHQVFFCSNCFQCYIIPDPNEPGNYSIITWSPQNIKPINHNNTNDEELVQARFLYLRFKIEKDAKTCTFIKAGLPRLHTELDNLSSNLGLLNKDAIIYAMNGKDIVISNFGDESWFALESFKFEISKDSELKQWKQIAFIQGDVQTECIVKEDRNENKKDFDEINAYTFTIDMEKMEIK</sequence>
<evidence type="ECO:0000313" key="1">
    <source>
        <dbReference type="Proteomes" id="UP000887578"/>
    </source>
</evidence>
<evidence type="ECO:0000313" key="2">
    <source>
        <dbReference type="WBParaSite" id="PDA_v2.g6756.t1"/>
    </source>
</evidence>
<proteinExistence type="predicted"/>
<dbReference type="Proteomes" id="UP000887578">
    <property type="component" value="Unplaced"/>
</dbReference>
<protein>
    <submittedName>
        <fullName evidence="2">Uncharacterized protein</fullName>
    </submittedName>
</protein>
<name>A0A914QS60_9BILA</name>
<dbReference type="AlphaFoldDB" id="A0A914QS60"/>
<keyword evidence="1" id="KW-1185">Reference proteome</keyword>